<accession>A0ABR4WXS1</accession>
<feature type="signal peptide" evidence="1">
    <location>
        <begin position="1"/>
        <end position="36"/>
    </location>
</feature>
<evidence type="ECO:0000313" key="3">
    <source>
        <dbReference type="Proteomes" id="UP000029721"/>
    </source>
</evidence>
<evidence type="ECO:0000256" key="1">
    <source>
        <dbReference type="SAM" id="SignalP"/>
    </source>
</evidence>
<organism evidence="2 3">
    <name type="scientific">Halomonas salina</name>
    <dbReference type="NCBI Taxonomy" id="42565"/>
    <lineage>
        <taxon>Bacteria</taxon>
        <taxon>Pseudomonadati</taxon>
        <taxon>Pseudomonadota</taxon>
        <taxon>Gammaproteobacteria</taxon>
        <taxon>Oceanospirillales</taxon>
        <taxon>Halomonadaceae</taxon>
        <taxon>Halomonas</taxon>
    </lineage>
</organism>
<proteinExistence type="predicted"/>
<reference evidence="2 3" key="1">
    <citation type="submission" date="2014-06" db="EMBL/GenBank/DDBJ databases">
        <title>Draft genome sequence of an extremely salt tolerant bacteria Halomonas salina/CIFRI 1.</title>
        <authorList>
            <person name="Behera B.D."/>
            <person name="Meena D.K."/>
            <person name="Das P."/>
            <person name="Maharana J."/>
            <person name="Paria P."/>
            <person name="Sharma A.P."/>
            <person name="Shamsudheen K.V."/>
            <person name="Rijit J."/>
            <person name="Dixit V."/>
            <person name="Verma A."/>
            <person name="Scaria V."/>
            <person name="Sivasubbu S."/>
        </authorList>
    </citation>
    <scope>NUCLEOTIDE SEQUENCE [LARGE SCALE GENOMIC DNA]</scope>
    <source>
        <strain evidence="2 3">CIFRI 1</strain>
    </source>
</reference>
<dbReference type="EMBL" id="JOKD01000009">
    <property type="protein sequence ID" value="KGE79160.1"/>
    <property type="molecule type" value="Genomic_DNA"/>
</dbReference>
<sequence>MISPARTSRPHHRPWQRLIALLVVLAFALASLPGHATTAACQAECAQMSMSFDERPDVSDACGGCAAPATSLSPAVMAPDAMAAPVATLVSDHIPQPPRRPPRT</sequence>
<dbReference type="RefSeq" id="WP_035593530.1">
    <property type="nucleotide sequence ID" value="NZ_JOKD01000009.1"/>
</dbReference>
<name>A0ABR4WXS1_9GAMM</name>
<dbReference type="Proteomes" id="UP000029721">
    <property type="component" value="Unassembled WGS sequence"/>
</dbReference>
<gene>
    <name evidence="2" type="ORF">FP66_16135</name>
</gene>
<feature type="chain" id="PRO_5046741823" evidence="1">
    <location>
        <begin position="37"/>
        <end position="104"/>
    </location>
</feature>
<evidence type="ECO:0000313" key="2">
    <source>
        <dbReference type="EMBL" id="KGE79160.1"/>
    </source>
</evidence>
<protein>
    <submittedName>
        <fullName evidence="2">Uncharacterized protein</fullName>
    </submittedName>
</protein>
<keyword evidence="1" id="KW-0732">Signal</keyword>
<keyword evidence="3" id="KW-1185">Reference proteome</keyword>
<comment type="caution">
    <text evidence="2">The sequence shown here is derived from an EMBL/GenBank/DDBJ whole genome shotgun (WGS) entry which is preliminary data.</text>
</comment>